<proteinExistence type="predicted"/>
<feature type="transmembrane region" description="Helical" evidence="1">
    <location>
        <begin position="306"/>
        <end position="325"/>
    </location>
</feature>
<evidence type="ECO:0000256" key="1">
    <source>
        <dbReference type="SAM" id="Phobius"/>
    </source>
</evidence>
<feature type="transmembrane region" description="Helical" evidence="1">
    <location>
        <begin position="73"/>
        <end position="94"/>
    </location>
</feature>
<keyword evidence="1" id="KW-0472">Membrane</keyword>
<feature type="transmembrane region" description="Helical" evidence="1">
    <location>
        <begin position="281"/>
        <end position="300"/>
    </location>
</feature>
<accession>A0A7W0CMT3</accession>
<feature type="transmembrane region" description="Helical" evidence="1">
    <location>
        <begin position="346"/>
        <end position="372"/>
    </location>
</feature>
<dbReference type="Gene3D" id="1.20.1250.20">
    <property type="entry name" value="MFS general substrate transporter like domains"/>
    <property type="match status" value="1"/>
</dbReference>
<dbReference type="PANTHER" id="PTHR11328:SF24">
    <property type="entry name" value="MAJOR FACILITATOR SUPERFAMILY (MFS) PROFILE DOMAIN-CONTAINING PROTEIN"/>
    <property type="match status" value="1"/>
</dbReference>
<organism evidence="2 3">
    <name type="scientific">Nonomuraea soli</name>
    <dbReference type="NCBI Taxonomy" id="1032476"/>
    <lineage>
        <taxon>Bacteria</taxon>
        <taxon>Bacillati</taxon>
        <taxon>Actinomycetota</taxon>
        <taxon>Actinomycetes</taxon>
        <taxon>Streptosporangiales</taxon>
        <taxon>Streptosporangiaceae</taxon>
        <taxon>Nonomuraea</taxon>
    </lineage>
</organism>
<feature type="transmembrane region" description="Helical" evidence="1">
    <location>
        <begin position="254"/>
        <end position="274"/>
    </location>
</feature>
<reference evidence="2 3" key="1">
    <citation type="submission" date="2020-07" db="EMBL/GenBank/DDBJ databases">
        <title>Genomic Encyclopedia of Type Strains, Phase IV (KMG-IV): sequencing the most valuable type-strain genomes for metagenomic binning, comparative biology and taxonomic classification.</title>
        <authorList>
            <person name="Goeker M."/>
        </authorList>
    </citation>
    <scope>NUCLEOTIDE SEQUENCE [LARGE SCALE GENOMIC DNA]</scope>
    <source>
        <strain evidence="2 3">DSM 45533</strain>
    </source>
</reference>
<sequence length="429" mass="45577">MVPRSVRIGYGIGSFCTGTFSTVPGLLLLFYMTNQLAVPAWLASFVVFLPKLWDVLINPWVGQRSDRSGSRRPWLLLGALTLPIAFALIFAAPGMTGTPAAIYVAVLYFLTATAYAFFEVPYKAMPAEMTEDYHERSSLLQWRMIFLGIAILLSGAVAQPIAEAFGYHVMGVAVGVVLFAAMLGTYFGTAKAPVVTRSEAEPSLARQLAVARTNKHFLLLLGFSCSQMFAAGVMLAGAPYFATYTLGDSGATTTLFLCLVGPILLTMPLWVWLARVLDKKGAMVLSSALFMAGAAAMSLTPVLGSVYAHVCVFFVGVGYAGIQLLQFSMMADVIVHDAATSGKARAGVFTGLWTACETVVFAFGATVLGWVLGLNGFVESQPGTKVAQPGSAIQAVLLGGTLLPAVFIGVAIVLTLRYRLTAAEMVARS</sequence>
<feature type="transmembrane region" description="Helical" evidence="1">
    <location>
        <begin position="217"/>
        <end position="242"/>
    </location>
</feature>
<dbReference type="InterPro" id="IPR036259">
    <property type="entry name" value="MFS_trans_sf"/>
</dbReference>
<evidence type="ECO:0000313" key="2">
    <source>
        <dbReference type="EMBL" id="MBA2894064.1"/>
    </source>
</evidence>
<feature type="transmembrane region" description="Helical" evidence="1">
    <location>
        <begin position="38"/>
        <end position="61"/>
    </location>
</feature>
<dbReference type="GO" id="GO:0005886">
    <property type="term" value="C:plasma membrane"/>
    <property type="evidence" value="ECO:0007669"/>
    <property type="project" value="TreeGrafter"/>
</dbReference>
<dbReference type="InterPro" id="IPR039672">
    <property type="entry name" value="MFS_2"/>
</dbReference>
<keyword evidence="1" id="KW-1133">Transmembrane helix</keyword>
<dbReference type="EMBL" id="JACDUR010000005">
    <property type="protein sequence ID" value="MBA2894064.1"/>
    <property type="molecule type" value="Genomic_DNA"/>
</dbReference>
<keyword evidence="3" id="KW-1185">Reference proteome</keyword>
<dbReference type="AlphaFoldDB" id="A0A7W0CMT3"/>
<dbReference type="GO" id="GO:0008643">
    <property type="term" value="P:carbohydrate transport"/>
    <property type="evidence" value="ECO:0007669"/>
    <property type="project" value="InterPro"/>
</dbReference>
<feature type="transmembrane region" description="Helical" evidence="1">
    <location>
        <begin position="12"/>
        <end position="32"/>
    </location>
</feature>
<protein>
    <submittedName>
        <fullName evidence="2">GPH family glycoside/pentoside/hexuronide:cation symporter</fullName>
    </submittedName>
</protein>
<feature type="transmembrane region" description="Helical" evidence="1">
    <location>
        <begin position="164"/>
        <end position="187"/>
    </location>
</feature>
<feature type="transmembrane region" description="Helical" evidence="1">
    <location>
        <begin position="100"/>
        <end position="118"/>
    </location>
</feature>
<dbReference type="Pfam" id="PF13347">
    <property type="entry name" value="MFS_2"/>
    <property type="match status" value="1"/>
</dbReference>
<dbReference type="PANTHER" id="PTHR11328">
    <property type="entry name" value="MAJOR FACILITATOR SUPERFAMILY DOMAIN-CONTAINING PROTEIN"/>
    <property type="match status" value="1"/>
</dbReference>
<feature type="transmembrane region" description="Helical" evidence="1">
    <location>
        <begin position="392"/>
        <end position="416"/>
    </location>
</feature>
<evidence type="ECO:0000313" key="3">
    <source>
        <dbReference type="Proteomes" id="UP000530928"/>
    </source>
</evidence>
<dbReference type="GO" id="GO:0015293">
    <property type="term" value="F:symporter activity"/>
    <property type="evidence" value="ECO:0007669"/>
    <property type="project" value="InterPro"/>
</dbReference>
<dbReference type="Proteomes" id="UP000530928">
    <property type="component" value="Unassembled WGS sequence"/>
</dbReference>
<comment type="caution">
    <text evidence="2">The sequence shown here is derived from an EMBL/GenBank/DDBJ whole genome shotgun (WGS) entry which is preliminary data.</text>
</comment>
<keyword evidence="1" id="KW-0812">Transmembrane</keyword>
<feature type="transmembrane region" description="Helical" evidence="1">
    <location>
        <begin position="139"/>
        <end position="158"/>
    </location>
</feature>
<dbReference type="SUPFAM" id="SSF103473">
    <property type="entry name" value="MFS general substrate transporter"/>
    <property type="match status" value="1"/>
</dbReference>
<gene>
    <name evidence="2" type="ORF">HNR30_005425</name>
</gene>
<dbReference type="RefSeq" id="WP_181612797.1">
    <property type="nucleotide sequence ID" value="NZ_BAABAM010000005.1"/>
</dbReference>
<name>A0A7W0CMT3_9ACTN</name>